<reference evidence="1" key="1">
    <citation type="submission" date="2014-09" db="EMBL/GenBank/DDBJ databases">
        <authorList>
            <person name="Magalhaes I.L.F."/>
            <person name="Oliveira U."/>
            <person name="Santos F.R."/>
            <person name="Vidigal T.H.D.A."/>
            <person name="Brescovit A.D."/>
            <person name="Santos A.J."/>
        </authorList>
    </citation>
    <scope>NUCLEOTIDE SEQUENCE</scope>
    <source>
        <tissue evidence="1">Shoot tissue taken approximately 20 cm above the soil surface</tissue>
    </source>
</reference>
<dbReference type="EMBL" id="GBRH01163530">
    <property type="protein sequence ID" value="JAE34366.1"/>
    <property type="molecule type" value="Transcribed_RNA"/>
</dbReference>
<name>A0A0A9HHM5_ARUDO</name>
<reference evidence="1" key="2">
    <citation type="journal article" date="2015" name="Data Brief">
        <title>Shoot transcriptome of the giant reed, Arundo donax.</title>
        <authorList>
            <person name="Barrero R.A."/>
            <person name="Guerrero F.D."/>
            <person name="Moolhuijzen P."/>
            <person name="Goolsby J.A."/>
            <person name="Tidwell J."/>
            <person name="Bellgard S.E."/>
            <person name="Bellgard M.I."/>
        </authorList>
    </citation>
    <scope>NUCLEOTIDE SEQUENCE</scope>
    <source>
        <tissue evidence="1">Shoot tissue taken approximately 20 cm above the soil surface</tissue>
    </source>
</reference>
<sequence length="17" mass="1949">MRSMAVEKDSVRPTRDA</sequence>
<protein>
    <submittedName>
        <fullName evidence="1">Uncharacterized protein</fullName>
    </submittedName>
</protein>
<evidence type="ECO:0000313" key="1">
    <source>
        <dbReference type="EMBL" id="JAE34366.1"/>
    </source>
</evidence>
<accession>A0A0A9HHM5</accession>
<dbReference type="AlphaFoldDB" id="A0A0A9HHM5"/>
<organism evidence="1">
    <name type="scientific">Arundo donax</name>
    <name type="common">Giant reed</name>
    <name type="synonym">Donax arundinaceus</name>
    <dbReference type="NCBI Taxonomy" id="35708"/>
    <lineage>
        <taxon>Eukaryota</taxon>
        <taxon>Viridiplantae</taxon>
        <taxon>Streptophyta</taxon>
        <taxon>Embryophyta</taxon>
        <taxon>Tracheophyta</taxon>
        <taxon>Spermatophyta</taxon>
        <taxon>Magnoliopsida</taxon>
        <taxon>Liliopsida</taxon>
        <taxon>Poales</taxon>
        <taxon>Poaceae</taxon>
        <taxon>PACMAD clade</taxon>
        <taxon>Arundinoideae</taxon>
        <taxon>Arundineae</taxon>
        <taxon>Arundo</taxon>
    </lineage>
</organism>
<proteinExistence type="predicted"/>